<keyword evidence="4 5" id="KW-0472">Membrane</keyword>
<dbReference type="EMBL" id="JAQQBR010000003">
    <property type="protein sequence ID" value="KAK0179854.1"/>
    <property type="molecule type" value="Genomic_DNA"/>
</dbReference>
<keyword evidence="5" id="KW-0813">Transport</keyword>
<name>A0AA39G328_MICHY</name>
<evidence type="ECO:0000256" key="4">
    <source>
        <dbReference type="ARBA" id="ARBA00023136"/>
    </source>
</evidence>
<comment type="subcellular location">
    <subcellularLocation>
        <location evidence="1 5">Membrane</location>
        <topology evidence="1 5">Multi-pass membrane protein</topology>
    </subcellularLocation>
</comment>
<keyword evidence="5" id="KW-0187">Copper transport</keyword>
<comment type="caution">
    <text evidence="6">The sequence shown here is derived from an EMBL/GenBank/DDBJ whole genome shotgun (WGS) entry which is preliminary data.</text>
</comment>
<dbReference type="PANTHER" id="PTHR12483:SF27">
    <property type="entry name" value="COPPER TRANSPORT PROTEIN CTR1"/>
    <property type="match status" value="1"/>
</dbReference>
<keyword evidence="3 5" id="KW-1133">Transmembrane helix</keyword>
<reference evidence="6" key="2">
    <citation type="submission" date="2023-03" db="EMBL/GenBank/DDBJ databases">
        <authorList>
            <person name="Inwood S.N."/>
            <person name="Skelly J.G."/>
            <person name="Guhlin J."/>
            <person name="Harrop T.W.R."/>
            <person name="Goldson S.G."/>
            <person name="Dearden P.K."/>
        </authorList>
    </citation>
    <scope>NUCLEOTIDE SEQUENCE</scope>
    <source>
        <strain evidence="6">Lincoln</strain>
        <tissue evidence="6">Whole body</tissue>
    </source>
</reference>
<protein>
    <recommendedName>
        <fullName evidence="5">Copper transport protein</fullName>
    </recommendedName>
</protein>
<dbReference type="GO" id="GO:0005886">
    <property type="term" value="C:plasma membrane"/>
    <property type="evidence" value="ECO:0007669"/>
    <property type="project" value="TreeGrafter"/>
</dbReference>
<dbReference type="InterPro" id="IPR007274">
    <property type="entry name" value="Cop_transporter"/>
</dbReference>
<feature type="transmembrane region" description="Helical" evidence="5">
    <location>
        <begin position="119"/>
        <end position="143"/>
    </location>
</feature>
<evidence type="ECO:0000313" key="7">
    <source>
        <dbReference type="Proteomes" id="UP001168972"/>
    </source>
</evidence>
<comment type="similarity">
    <text evidence="5">Belongs to the copper transporter (Ctr) (TC 1.A.56) family. SLC31A subfamily.</text>
</comment>
<feature type="transmembrane region" description="Helical" evidence="5">
    <location>
        <begin position="20"/>
        <end position="42"/>
    </location>
</feature>
<keyword evidence="5" id="KW-0406">Ion transport</keyword>
<keyword evidence="7" id="KW-1185">Reference proteome</keyword>
<dbReference type="AlphaFoldDB" id="A0AA39G328"/>
<sequence length="198" mass="22172">MMHMWFWFGTDLGSFLFYGYKVTSTIALVSTCAGLIALAILYEAMKTLQFKLHRITKGSLINKSSNNTESSSLLYHLVPKLPNFSNPNWRKIGYWIVEVAHYSTHTIIGYMLMLAVMTYNGYICIALVIGSTIGYWVFSPALLNLNMTELREKYNSIPCGPVCADAVINSERRQSTVSIVAEQLVSEINAEIHAVSNA</sequence>
<evidence type="ECO:0000256" key="2">
    <source>
        <dbReference type="ARBA" id="ARBA00022692"/>
    </source>
</evidence>
<proteinExistence type="inferred from homology"/>
<evidence type="ECO:0000256" key="3">
    <source>
        <dbReference type="ARBA" id="ARBA00022989"/>
    </source>
</evidence>
<dbReference type="GO" id="GO:0005375">
    <property type="term" value="F:copper ion transmembrane transporter activity"/>
    <property type="evidence" value="ECO:0007669"/>
    <property type="project" value="UniProtKB-UniRule"/>
</dbReference>
<evidence type="ECO:0000256" key="1">
    <source>
        <dbReference type="ARBA" id="ARBA00004141"/>
    </source>
</evidence>
<evidence type="ECO:0000256" key="5">
    <source>
        <dbReference type="RuleBase" id="RU367022"/>
    </source>
</evidence>
<dbReference type="Pfam" id="PF04145">
    <property type="entry name" value="Ctr"/>
    <property type="match status" value="1"/>
</dbReference>
<evidence type="ECO:0000313" key="6">
    <source>
        <dbReference type="EMBL" id="KAK0179854.1"/>
    </source>
</evidence>
<organism evidence="6 7">
    <name type="scientific">Microctonus hyperodae</name>
    <name type="common">Parasitoid wasp</name>
    <dbReference type="NCBI Taxonomy" id="165561"/>
    <lineage>
        <taxon>Eukaryota</taxon>
        <taxon>Metazoa</taxon>
        <taxon>Ecdysozoa</taxon>
        <taxon>Arthropoda</taxon>
        <taxon>Hexapoda</taxon>
        <taxon>Insecta</taxon>
        <taxon>Pterygota</taxon>
        <taxon>Neoptera</taxon>
        <taxon>Endopterygota</taxon>
        <taxon>Hymenoptera</taxon>
        <taxon>Apocrita</taxon>
        <taxon>Ichneumonoidea</taxon>
        <taxon>Braconidae</taxon>
        <taxon>Euphorinae</taxon>
        <taxon>Microctonus</taxon>
    </lineage>
</organism>
<keyword evidence="2 5" id="KW-0812">Transmembrane</keyword>
<dbReference type="PANTHER" id="PTHR12483">
    <property type="entry name" value="SOLUTE CARRIER FAMILY 31 COPPER TRANSPORTERS"/>
    <property type="match status" value="1"/>
</dbReference>
<reference evidence="6" key="1">
    <citation type="journal article" date="2023" name="bioRxiv">
        <title>Scaffold-level genome assemblies of two parasitoid biocontrol wasps reveal the parthenogenesis mechanism and an associated novel virus.</title>
        <authorList>
            <person name="Inwood S."/>
            <person name="Skelly J."/>
            <person name="Guhlin J."/>
            <person name="Harrop T."/>
            <person name="Goldson S."/>
            <person name="Dearden P."/>
        </authorList>
    </citation>
    <scope>NUCLEOTIDE SEQUENCE</scope>
    <source>
        <strain evidence="6">Lincoln</strain>
        <tissue evidence="6">Whole body</tissue>
    </source>
</reference>
<keyword evidence="5" id="KW-0186">Copper</keyword>
<dbReference type="Proteomes" id="UP001168972">
    <property type="component" value="Unassembled WGS sequence"/>
</dbReference>
<gene>
    <name evidence="6" type="ORF">PV327_005565</name>
</gene>
<accession>A0AA39G328</accession>